<dbReference type="EMBL" id="ADBV01000349">
    <property type="protein sequence ID" value="EJW87563.1"/>
    <property type="molecule type" value="Genomic_DNA"/>
</dbReference>
<feature type="chain" id="PRO_5036284154" evidence="1">
    <location>
        <begin position="17"/>
        <end position="122"/>
    </location>
</feature>
<feature type="signal peptide" evidence="1">
    <location>
        <begin position="1"/>
        <end position="16"/>
    </location>
</feature>
<keyword evidence="1" id="KW-0732">Signal</keyword>
<organism evidence="2 4">
    <name type="scientific">Wuchereria bancrofti</name>
    <dbReference type="NCBI Taxonomy" id="6293"/>
    <lineage>
        <taxon>Eukaryota</taxon>
        <taxon>Metazoa</taxon>
        <taxon>Ecdysozoa</taxon>
        <taxon>Nematoda</taxon>
        <taxon>Chromadorea</taxon>
        <taxon>Rhabditida</taxon>
        <taxon>Spirurina</taxon>
        <taxon>Spiruromorpha</taxon>
        <taxon>Filarioidea</taxon>
        <taxon>Onchocercidae</taxon>
        <taxon>Wuchereria</taxon>
    </lineage>
</organism>
<evidence type="ECO:0000313" key="5">
    <source>
        <dbReference type="Proteomes" id="UP000270924"/>
    </source>
</evidence>
<reference evidence="2" key="1">
    <citation type="submission" date="2012-08" db="EMBL/GenBank/DDBJ databases">
        <title>The Genome Sequence of Wuchereria bancrofti.</title>
        <authorList>
            <consortium name="The Broad Institute Genome Sequencing Platform"/>
            <consortium name="Broad Institute Genome Sequencing Center for Infectious Disease"/>
            <person name="Nutman T.B."/>
            <person name="Fink D.L."/>
            <person name="Russ C."/>
            <person name="Young S."/>
            <person name="Zeng Q."/>
            <person name="Koehrsen M."/>
            <person name="Alvarado L."/>
            <person name="Berlin A."/>
            <person name="Borenstein D."/>
            <person name="Chapman S.B."/>
            <person name="Chen Z."/>
            <person name="Engels R."/>
            <person name="Freedman E."/>
            <person name="Gellesch M."/>
            <person name="Goldberg J."/>
            <person name="Griggs A."/>
            <person name="Gujja S."/>
            <person name="Heilman E.R."/>
            <person name="Heiman D."/>
            <person name="Hepburn T."/>
            <person name="Howarth C."/>
            <person name="Jen D."/>
            <person name="Larson L."/>
            <person name="Lewis B."/>
            <person name="Mehta T."/>
            <person name="Park D."/>
            <person name="Pearson M."/>
            <person name="Richards J."/>
            <person name="Roberts A."/>
            <person name="Saif S."/>
            <person name="Shea T."/>
            <person name="Shenoy N."/>
            <person name="Sisk P."/>
            <person name="Stolte C."/>
            <person name="Sykes S."/>
            <person name="Walk T."/>
            <person name="White J."/>
            <person name="Yandava C."/>
            <person name="Haas B."/>
            <person name="Henn M.R."/>
            <person name="Nusbaum C."/>
            <person name="Birren B."/>
        </authorList>
    </citation>
    <scope>NUCLEOTIDE SEQUENCE</scope>
</reference>
<reference evidence="3 5" key="3">
    <citation type="submission" date="2018-11" db="EMBL/GenBank/DDBJ databases">
        <authorList>
            <consortium name="Pathogen Informatics"/>
        </authorList>
    </citation>
    <scope>NUCLEOTIDE SEQUENCE [LARGE SCALE GENOMIC DNA]</scope>
</reference>
<dbReference type="InParanoid" id="J9EZC3"/>
<keyword evidence="5" id="KW-1185">Reference proteome</keyword>
<evidence type="ECO:0000256" key="1">
    <source>
        <dbReference type="SAM" id="SignalP"/>
    </source>
</evidence>
<sequence>MGVWFVFGAVFALARAEQVDPLTDKDHFKAGGHDSRFDHEAFLGKDTAESKDVVSKERLANVTCHPFTHLWFGLTNDDLSRSIDTCLLLQTHRWLKRPMLDRQVPLQKTRRKVTLGGDNGAD</sequence>
<gene>
    <name evidence="3" type="ORF">WBA_LOCUS9436</name>
    <name evidence="2" type="ORF">WUBG_01523</name>
</gene>
<evidence type="ECO:0000313" key="3">
    <source>
        <dbReference type="EMBL" id="VDM16563.1"/>
    </source>
</evidence>
<reference evidence="4" key="2">
    <citation type="submission" date="2012-08" db="EMBL/GenBank/DDBJ databases">
        <title>The Genome Sequence of Wuchereria bancrofti.</title>
        <authorList>
            <person name="Nutman T.B."/>
            <person name="Fink D.L."/>
            <person name="Russ C."/>
            <person name="Young S."/>
            <person name="Zeng Q."/>
            <person name="Koehrsen M."/>
            <person name="Alvarado L."/>
            <person name="Berlin A."/>
            <person name="Chapman S.B."/>
            <person name="Chen Z."/>
            <person name="Freedman E."/>
            <person name="Gellesch M."/>
            <person name="Goldberg J."/>
            <person name="Griggs A."/>
            <person name="Gujja S."/>
            <person name="Heilman E.R."/>
            <person name="Heiman D."/>
            <person name="Hepburn T."/>
            <person name="Howarth C."/>
            <person name="Jen D."/>
            <person name="Larson L."/>
            <person name="Lewis B."/>
            <person name="Mehta T."/>
            <person name="Park D."/>
            <person name="Pearson M."/>
            <person name="Roberts A."/>
            <person name="Saif S."/>
            <person name="Shea T."/>
            <person name="Shenoy N."/>
            <person name="Sisk P."/>
            <person name="Stolte C."/>
            <person name="Sykes S."/>
            <person name="Walk T."/>
            <person name="White J."/>
            <person name="Yandava C."/>
            <person name="Haas B."/>
            <person name="Henn M.R."/>
            <person name="Nusbaum C."/>
            <person name="Birren B."/>
        </authorList>
    </citation>
    <scope>NUCLEOTIDE SEQUENCE [LARGE SCALE GENOMIC DNA]</scope>
    <source>
        <strain evidence="4">NA</strain>
    </source>
</reference>
<dbReference type="OrthoDB" id="293868at2759"/>
<dbReference type="Proteomes" id="UP000270924">
    <property type="component" value="Unassembled WGS sequence"/>
</dbReference>
<dbReference type="EMBL" id="UYWW01009302">
    <property type="protein sequence ID" value="VDM16563.1"/>
    <property type="molecule type" value="Genomic_DNA"/>
</dbReference>
<name>J9EZC3_WUCBA</name>
<protein>
    <submittedName>
        <fullName evidence="2">Uncharacterized protein</fullName>
    </submittedName>
</protein>
<accession>J9EZC3</accession>
<evidence type="ECO:0000313" key="4">
    <source>
        <dbReference type="Proteomes" id="UP000004810"/>
    </source>
</evidence>
<evidence type="ECO:0000313" key="2">
    <source>
        <dbReference type="EMBL" id="EJW87563.1"/>
    </source>
</evidence>
<dbReference type="AlphaFoldDB" id="J9EZC3"/>
<dbReference type="Proteomes" id="UP000004810">
    <property type="component" value="Unassembled WGS sequence"/>
</dbReference>
<proteinExistence type="predicted"/>